<accession>A0A091H4C6</accession>
<feature type="non-terminal residue" evidence="2">
    <location>
        <position position="95"/>
    </location>
</feature>
<evidence type="ECO:0000256" key="1">
    <source>
        <dbReference type="SAM" id="MobiDB-lite"/>
    </source>
</evidence>
<dbReference type="EMBL" id="KL521065">
    <property type="protein sequence ID" value="KFO89662.1"/>
    <property type="molecule type" value="Genomic_DNA"/>
</dbReference>
<evidence type="ECO:0000313" key="3">
    <source>
        <dbReference type="Proteomes" id="UP000054064"/>
    </source>
</evidence>
<keyword evidence="3" id="KW-1185">Reference proteome</keyword>
<dbReference type="Proteomes" id="UP000054064">
    <property type="component" value="Unassembled WGS sequence"/>
</dbReference>
<organism evidence="2 3">
    <name type="scientific">Buceros rhinoceros silvestris</name>
    <dbReference type="NCBI Taxonomy" id="175836"/>
    <lineage>
        <taxon>Eukaryota</taxon>
        <taxon>Metazoa</taxon>
        <taxon>Chordata</taxon>
        <taxon>Craniata</taxon>
        <taxon>Vertebrata</taxon>
        <taxon>Euteleostomi</taxon>
        <taxon>Archelosauria</taxon>
        <taxon>Archosauria</taxon>
        <taxon>Dinosauria</taxon>
        <taxon>Saurischia</taxon>
        <taxon>Theropoda</taxon>
        <taxon>Coelurosauria</taxon>
        <taxon>Aves</taxon>
        <taxon>Neognathae</taxon>
        <taxon>Neoaves</taxon>
        <taxon>Telluraves</taxon>
        <taxon>Coraciimorphae</taxon>
        <taxon>Bucerotiformes</taxon>
        <taxon>Bucerotidae</taxon>
        <taxon>Buceros</taxon>
    </lineage>
</organism>
<feature type="region of interest" description="Disordered" evidence="1">
    <location>
        <begin position="23"/>
        <end position="95"/>
    </location>
</feature>
<name>A0A091H4C6_BUCRH</name>
<evidence type="ECO:0000313" key="2">
    <source>
        <dbReference type="EMBL" id="KFO89662.1"/>
    </source>
</evidence>
<gene>
    <name evidence="2" type="ORF">N320_03643</name>
</gene>
<protein>
    <submittedName>
        <fullName evidence="2">Uncharacterized protein</fullName>
    </submittedName>
</protein>
<sequence>MSENSPFPRSAAERCELHSLGSQPTALACSDGDEQLSQPAEPASGRASPWDDAQPLGGAEGKRGRQGEEHLEVVTEPSERQKEQGPGTGTTSKSG</sequence>
<proteinExistence type="predicted"/>
<feature type="compositionally biased region" description="Basic and acidic residues" evidence="1">
    <location>
        <begin position="60"/>
        <end position="83"/>
    </location>
</feature>
<reference evidence="2 3" key="1">
    <citation type="submission" date="2014-04" db="EMBL/GenBank/DDBJ databases">
        <title>Genome evolution of avian class.</title>
        <authorList>
            <person name="Zhang G."/>
            <person name="Li C."/>
        </authorList>
    </citation>
    <scope>NUCLEOTIDE SEQUENCE [LARGE SCALE GENOMIC DNA]</scope>
    <source>
        <strain evidence="2">BGI_N320</strain>
    </source>
</reference>
<dbReference type="AlphaFoldDB" id="A0A091H4C6"/>